<dbReference type="InterPro" id="IPR002818">
    <property type="entry name" value="DJ-1/PfpI"/>
</dbReference>
<keyword evidence="3" id="KW-0808">Transferase</keyword>
<keyword evidence="3" id="KW-0315">Glutamine amidotransferase</keyword>
<gene>
    <name evidence="3" type="ORF">DK847_16145</name>
</gene>
<accession>A0A2W2ATL8</accession>
<keyword evidence="4" id="KW-1185">Reference proteome</keyword>
<evidence type="ECO:0000313" key="4">
    <source>
        <dbReference type="Proteomes" id="UP000248795"/>
    </source>
</evidence>
<dbReference type="Proteomes" id="UP000248795">
    <property type="component" value="Unassembled WGS sequence"/>
</dbReference>
<dbReference type="EMBL" id="QKVK01000008">
    <property type="protein sequence ID" value="PZF75890.1"/>
    <property type="molecule type" value="Genomic_DNA"/>
</dbReference>
<protein>
    <submittedName>
        <fullName evidence="3">Type 1 glutamine amidotransferase</fullName>
    </submittedName>
</protein>
<evidence type="ECO:0000256" key="1">
    <source>
        <dbReference type="ARBA" id="ARBA00008542"/>
    </source>
</evidence>
<feature type="domain" description="DJ-1/PfpI" evidence="2">
    <location>
        <begin position="115"/>
        <end position="299"/>
    </location>
</feature>
<name>A0A2W2ATL8_9HYPH</name>
<dbReference type="InterPro" id="IPR029062">
    <property type="entry name" value="Class_I_gatase-like"/>
</dbReference>
<dbReference type="SUPFAM" id="SSF52317">
    <property type="entry name" value="Class I glutamine amidotransferase-like"/>
    <property type="match status" value="1"/>
</dbReference>
<dbReference type="Pfam" id="PF01965">
    <property type="entry name" value="DJ-1_PfpI"/>
    <property type="match status" value="1"/>
</dbReference>
<evidence type="ECO:0000313" key="3">
    <source>
        <dbReference type="EMBL" id="PZF75890.1"/>
    </source>
</evidence>
<dbReference type="AlphaFoldDB" id="A0A2W2ATL8"/>
<evidence type="ECO:0000259" key="2">
    <source>
        <dbReference type="Pfam" id="PF01965"/>
    </source>
</evidence>
<sequence length="302" mass="32983">MGSCASVTCGVHSRRLNPSFIRRALPARNTGQTVSRLLSIPDIRLAFRRTPQMNKPHEPASATNAALLRAQAFMTPSPVPSISTELLVSADGELNRELHHFLFDPPSNPELLKGKKIAICCTNGVEEVEITGAMKWLTEHGATVHVVAPRIGEFHPTLGLRFPPLTKTHVLAIRLMENAGWLEINCYMDEAKVADYDACIFPGGCWNPDALRADKHAQKFVQDMLASGKPTCAICHGQWVMVSAGILKGKKATAVWNIHPDLANAGATVLDEPCVVDGNLITARFPYDLPRMVDALVKQLVK</sequence>
<dbReference type="PANTHER" id="PTHR42733:SF12">
    <property type="entry name" value="PROTEINASE"/>
    <property type="match status" value="1"/>
</dbReference>
<dbReference type="InterPro" id="IPR006286">
    <property type="entry name" value="C56_PfpI-like"/>
</dbReference>
<dbReference type="GO" id="GO:0016740">
    <property type="term" value="F:transferase activity"/>
    <property type="evidence" value="ECO:0007669"/>
    <property type="project" value="UniProtKB-KW"/>
</dbReference>
<comment type="similarity">
    <text evidence="1">Belongs to the peptidase C56 family.</text>
</comment>
<dbReference type="PANTHER" id="PTHR42733">
    <property type="entry name" value="DJ-1 PROTEIN"/>
    <property type="match status" value="1"/>
</dbReference>
<reference evidence="4" key="1">
    <citation type="submission" date="2018-06" db="EMBL/GenBank/DDBJ databases">
        <title>Aestuariibacter litoralis strain KCTC 52945T.</title>
        <authorList>
            <person name="Li X."/>
            <person name="Salam N."/>
            <person name="Li J.-L."/>
            <person name="Chen Y.-M."/>
            <person name="Yang Z.-W."/>
            <person name="Zhang L.-Y."/>
            <person name="Han M.-X."/>
            <person name="Xiao M."/>
            <person name="Li W.-J."/>
        </authorList>
    </citation>
    <scope>NUCLEOTIDE SEQUENCE [LARGE SCALE GENOMIC DNA]</scope>
    <source>
        <strain evidence="4">KCTC 52945</strain>
    </source>
</reference>
<proteinExistence type="inferred from homology"/>
<dbReference type="PROSITE" id="PS51276">
    <property type="entry name" value="PEPTIDASE_C56_PFPI"/>
    <property type="match status" value="1"/>
</dbReference>
<dbReference type="Gene3D" id="3.40.50.880">
    <property type="match status" value="1"/>
</dbReference>
<comment type="caution">
    <text evidence="3">The sequence shown here is derived from an EMBL/GenBank/DDBJ whole genome shotgun (WGS) entry which is preliminary data.</text>
</comment>
<organism evidence="3 4">
    <name type="scientific">Aestuariivirga litoralis</name>
    <dbReference type="NCBI Taxonomy" id="2650924"/>
    <lineage>
        <taxon>Bacteria</taxon>
        <taxon>Pseudomonadati</taxon>
        <taxon>Pseudomonadota</taxon>
        <taxon>Alphaproteobacteria</taxon>
        <taxon>Hyphomicrobiales</taxon>
        <taxon>Aestuariivirgaceae</taxon>
        <taxon>Aestuariivirga</taxon>
    </lineage>
</organism>